<name>A0A109JBC1_9BRAD</name>
<feature type="binding site" evidence="14">
    <location>
        <position position="190"/>
    </location>
    <ligand>
        <name>Zn(2+)</name>
        <dbReference type="ChEBI" id="CHEBI:29105"/>
        <label>2</label>
    </ligand>
</feature>
<keyword evidence="5 14" id="KW-0479">Metal-binding</keyword>
<dbReference type="EMBL" id="LNCU01000120">
    <property type="protein sequence ID" value="KWV45805.1"/>
    <property type="molecule type" value="Genomic_DNA"/>
</dbReference>
<comment type="caution">
    <text evidence="18">The sequence shown here is derived from an EMBL/GenBank/DDBJ whole genome shotgun (WGS) entry which is preliminary data.</text>
</comment>
<dbReference type="PROSITE" id="PS50076">
    <property type="entry name" value="DNAJ_2"/>
    <property type="match status" value="1"/>
</dbReference>
<dbReference type="GO" id="GO:0006260">
    <property type="term" value="P:DNA replication"/>
    <property type="evidence" value="ECO:0007669"/>
    <property type="project" value="UniProtKB-KW"/>
</dbReference>
<keyword evidence="6 14" id="KW-0677">Repeat</keyword>
<dbReference type="Pfam" id="PF00226">
    <property type="entry name" value="DnaJ"/>
    <property type="match status" value="1"/>
</dbReference>
<evidence type="ECO:0000256" key="5">
    <source>
        <dbReference type="ARBA" id="ARBA00022723"/>
    </source>
</evidence>
<evidence type="ECO:0000256" key="7">
    <source>
        <dbReference type="ARBA" id="ARBA00022771"/>
    </source>
</evidence>
<feature type="zinc finger region" description="CR-type" evidence="15">
    <location>
        <begin position="135"/>
        <end position="213"/>
    </location>
</feature>
<feature type="domain" description="J" evidence="16">
    <location>
        <begin position="6"/>
        <end position="71"/>
    </location>
</feature>
<comment type="cofactor">
    <cofactor evidence="14">
        <name>Zn(2+)</name>
        <dbReference type="ChEBI" id="CHEBI:29105"/>
    </cofactor>
    <text evidence="14">Binds 2 Zn(2+) ions per monomer.</text>
</comment>
<dbReference type="InterPro" id="IPR018253">
    <property type="entry name" value="DnaJ_domain_CS"/>
</dbReference>
<protein>
    <recommendedName>
        <fullName evidence="13 14">Chaperone protein DnaJ</fullName>
    </recommendedName>
</protein>
<dbReference type="CDD" id="cd06257">
    <property type="entry name" value="DnaJ"/>
    <property type="match status" value="1"/>
</dbReference>
<feature type="repeat" description="CXXCXGXG motif" evidence="14">
    <location>
        <begin position="187"/>
        <end position="194"/>
    </location>
</feature>
<keyword evidence="3 14" id="KW-0963">Cytoplasm</keyword>
<dbReference type="SUPFAM" id="SSF57938">
    <property type="entry name" value="DnaJ/Hsp40 cysteine-rich domain"/>
    <property type="match status" value="1"/>
</dbReference>
<feature type="binding site" evidence="14">
    <location>
        <position position="168"/>
    </location>
    <ligand>
        <name>Zn(2+)</name>
        <dbReference type="ChEBI" id="CHEBI:29105"/>
        <label>2</label>
    </ligand>
</feature>
<feature type="binding site" evidence="14">
    <location>
        <position position="204"/>
    </location>
    <ligand>
        <name>Zn(2+)</name>
        <dbReference type="ChEBI" id="CHEBI:29105"/>
        <label>1</label>
    </ligand>
</feature>
<dbReference type="GO" id="GO:0051082">
    <property type="term" value="F:unfolded protein binding"/>
    <property type="evidence" value="ECO:0007669"/>
    <property type="project" value="UniProtKB-UniRule"/>
</dbReference>
<dbReference type="SMART" id="SM00271">
    <property type="entry name" value="DnaJ"/>
    <property type="match status" value="1"/>
</dbReference>
<feature type="binding site" evidence="14">
    <location>
        <position position="148"/>
    </location>
    <ligand>
        <name>Zn(2+)</name>
        <dbReference type="ChEBI" id="CHEBI:29105"/>
        <label>1</label>
    </ligand>
</feature>
<dbReference type="GO" id="GO:0042026">
    <property type="term" value="P:protein refolding"/>
    <property type="evidence" value="ECO:0007669"/>
    <property type="project" value="TreeGrafter"/>
</dbReference>
<comment type="domain">
    <text evidence="14">The J domain is necessary and sufficient to stimulate DnaK ATPase activity. Zinc center 1 plays an important role in the autonomous, DnaK-independent chaperone activity of DnaJ. Zinc center 2 is essential for interaction with DnaK and for DnaJ activity.</text>
</comment>
<keyword evidence="7 14" id="KW-0863">Zinc-finger</keyword>
<keyword evidence="8 14" id="KW-0862">Zinc</keyword>
<keyword evidence="10 14" id="KW-0143">Chaperone</keyword>
<dbReference type="SUPFAM" id="SSF49493">
    <property type="entry name" value="HSP40/DnaJ peptide-binding domain"/>
    <property type="match status" value="2"/>
</dbReference>
<dbReference type="FunFam" id="1.10.287.110:FF:000034">
    <property type="entry name" value="Chaperone protein DnaJ"/>
    <property type="match status" value="1"/>
</dbReference>
<feature type="binding site" evidence="14">
    <location>
        <position position="151"/>
    </location>
    <ligand>
        <name>Zn(2+)</name>
        <dbReference type="ChEBI" id="CHEBI:29105"/>
        <label>1</label>
    </ligand>
</feature>
<dbReference type="InterPro" id="IPR036869">
    <property type="entry name" value="J_dom_sf"/>
</dbReference>
<feature type="binding site" evidence="14">
    <location>
        <position position="165"/>
    </location>
    <ligand>
        <name>Zn(2+)</name>
        <dbReference type="ChEBI" id="CHEBI:29105"/>
        <label>2</label>
    </ligand>
</feature>
<feature type="repeat" description="CXXCXGXG motif" evidence="14">
    <location>
        <begin position="165"/>
        <end position="172"/>
    </location>
</feature>
<dbReference type="GO" id="GO:0008270">
    <property type="term" value="F:zinc ion binding"/>
    <property type="evidence" value="ECO:0007669"/>
    <property type="project" value="UniProtKB-UniRule"/>
</dbReference>
<evidence type="ECO:0000256" key="12">
    <source>
        <dbReference type="ARBA" id="ARBA00061004"/>
    </source>
</evidence>
<evidence type="ECO:0000256" key="11">
    <source>
        <dbReference type="ARBA" id="ARBA00053423"/>
    </source>
</evidence>
<organism evidence="18 19">
    <name type="scientific">Bradyrhizobium macuxiense</name>
    <dbReference type="NCBI Taxonomy" id="1755647"/>
    <lineage>
        <taxon>Bacteria</taxon>
        <taxon>Pseudomonadati</taxon>
        <taxon>Pseudomonadota</taxon>
        <taxon>Alphaproteobacteria</taxon>
        <taxon>Hyphomicrobiales</taxon>
        <taxon>Nitrobacteraceae</taxon>
        <taxon>Bradyrhizobium</taxon>
    </lineage>
</organism>
<evidence type="ECO:0000256" key="3">
    <source>
        <dbReference type="ARBA" id="ARBA00022490"/>
    </source>
</evidence>
<evidence type="ECO:0000256" key="6">
    <source>
        <dbReference type="ARBA" id="ARBA00022737"/>
    </source>
</evidence>
<evidence type="ECO:0000313" key="19">
    <source>
        <dbReference type="Proteomes" id="UP000057737"/>
    </source>
</evidence>
<dbReference type="NCBIfam" id="TIGR02349">
    <property type="entry name" value="DnaJ_bact"/>
    <property type="match status" value="1"/>
</dbReference>
<dbReference type="PANTHER" id="PTHR43096">
    <property type="entry name" value="DNAJ HOMOLOG 1, MITOCHONDRIAL-RELATED"/>
    <property type="match status" value="1"/>
</dbReference>
<dbReference type="CDD" id="cd10719">
    <property type="entry name" value="DnaJ_zf"/>
    <property type="match status" value="1"/>
</dbReference>
<dbReference type="Gene3D" id="1.10.287.110">
    <property type="entry name" value="DnaJ domain"/>
    <property type="match status" value="1"/>
</dbReference>
<dbReference type="Gene3D" id="2.10.230.10">
    <property type="entry name" value="Heat shock protein DnaJ, cysteine-rich domain"/>
    <property type="match status" value="1"/>
</dbReference>
<dbReference type="PRINTS" id="PR00625">
    <property type="entry name" value="JDOMAIN"/>
</dbReference>
<comment type="subcellular location">
    <subcellularLocation>
        <location evidence="1 14">Cytoplasm</location>
    </subcellularLocation>
</comment>
<dbReference type="Gene3D" id="2.60.260.20">
    <property type="entry name" value="Urease metallochaperone UreE, N-terminal domain"/>
    <property type="match status" value="2"/>
</dbReference>
<dbReference type="InterPro" id="IPR008971">
    <property type="entry name" value="HSP40/DnaJ_pept-bd"/>
</dbReference>
<dbReference type="GO" id="GO:0005524">
    <property type="term" value="F:ATP binding"/>
    <property type="evidence" value="ECO:0007669"/>
    <property type="project" value="InterPro"/>
</dbReference>
<dbReference type="InterPro" id="IPR036410">
    <property type="entry name" value="HSP_DnaJ_Cys-rich_dom_sf"/>
</dbReference>
<keyword evidence="9 14" id="KW-0346">Stress response</keyword>
<keyword evidence="4 14" id="KW-0235">DNA replication</keyword>
<evidence type="ECO:0000256" key="4">
    <source>
        <dbReference type="ARBA" id="ARBA00022705"/>
    </source>
</evidence>
<proteinExistence type="inferred from homology"/>
<accession>A0A109JBC1</accession>
<dbReference type="RefSeq" id="WP_066514858.1">
    <property type="nucleotide sequence ID" value="NZ_LNCU01000120.1"/>
</dbReference>
<feature type="binding site" evidence="14">
    <location>
        <position position="201"/>
    </location>
    <ligand>
        <name>Zn(2+)</name>
        <dbReference type="ChEBI" id="CHEBI:29105"/>
        <label>1</label>
    </ligand>
</feature>
<gene>
    <name evidence="14" type="primary">dnaJ</name>
    <name evidence="18" type="ORF">AS156_22475</name>
</gene>
<evidence type="ECO:0000256" key="13">
    <source>
        <dbReference type="ARBA" id="ARBA00067609"/>
    </source>
</evidence>
<evidence type="ECO:0000259" key="16">
    <source>
        <dbReference type="PROSITE" id="PS50076"/>
    </source>
</evidence>
<dbReference type="PANTHER" id="PTHR43096:SF48">
    <property type="entry name" value="CHAPERONE PROTEIN DNAJ"/>
    <property type="match status" value="1"/>
</dbReference>
<sequence length="379" mass="40984">MSTKRCYYETLEVDRNADETKLKAAFRKLAMKWHPDRNPGDASSEVRFKEINEAYEVLKDGDKRAAYDRFGHAAFEQGMGGGGAGPGFGAGFASSFSDIFEDLFGMAGQRRSGGRERGADLRYNMEITLEEAFQGKTAQIEIPVSVTCEACSGTGAKAGTKPKTCSTCGGAGRVRQAQGFFTLERTCPGCQGRGQMIEDACASCAGSGRVTRERTLSVNIPQGVEDGTRIRLAGEGEAGIRGGPPGDLYIFLSLTSHQFFQRDGADLHCRVPISMVTAALGGEFEVPTIDKNKTKVKVPAGTQSGRRFRIASKGMPVLRSRQTGDMYVQVVVETPQNLTKKQQELLAEFEKLSSGATQPEAAGFFSKVKDFFGNRSAQQ</sequence>
<keyword evidence="19" id="KW-1185">Reference proteome</keyword>
<dbReference type="Pfam" id="PF01556">
    <property type="entry name" value="DnaJ_C"/>
    <property type="match status" value="1"/>
</dbReference>
<evidence type="ECO:0000259" key="17">
    <source>
        <dbReference type="PROSITE" id="PS51188"/>
    </source>
</evidence>
<dbReference type="AlphaFoldDB" id="A0A109JBC1"/>
<evidence type="ECO:0000256" key="10">
    <source>
        <dbReference type="ARBA" id="ARBA00023186"/>
    </source>
</evidence>
<dbReference type="FunFam" id="2.60.260.20:FF:000004">
    <property type="entry name" value="Molecular chaperone DnaJ"/>
    <property type="match status" value="1"/>
</dbReference>
<dbReference type="Proteomes" id="UP000057737">
    <property type="component" value="Unassembled WGS sequence"/>
</dbReference>
<comment type="similarity">
    <text evidence="12 14">Belongs to the DnaJ family.</text>
</comment>
<evidence type="ECO:0000313" key="18">
    <source>
        <dbReference type="EMBL" id="KWV45805.1"/>
    </source>
</evidence>
<dbReference type="CDD" id="cd10747">
    <property type="entry name" value="DnaJ_C"/>
    <property type="match status" value="1"/>
</dbReference>
<dbReference type="SUPFAM" id="SSF46565">
    <property type="entry name" value="Chaperone J-domain"/>
    <property type="match status" value="1"/>
</dbReference>
<dbReference type="OrthoDB" id="9779889at2"/>
<feature type="domain" description="CR-type" evidence="17">
    <location>
        <begin position="135"/>
        <end position="213"/>
    </location>
</feature>
<evidence type="ECO:0000256" key="15">
    <source>
        <dbReference type="PROSITE-ProRule" id="PRU00546"/>
    </source>
</evidence>
<dbReference type="PROSITE" id="PS51188">
    <property type="entry name" value="ZF_CR"/>
    <property type="match status" value="1"/>
</dbReference>
<evidence type="ECO:0000256" key="1">
    <source>
        <dbReference type="ARBA" id="ARBA00004496"/>
    </source>
</evidence>
<dbReference type="PROSITE" id="PS00636">
    <property type="entry name" value="DNAJ_1"/>
    <property type="match status" value="1"/>
</dbReference>
<evidence type="ECO:0000256" key="14">
    <source>
        <dbReference type="HAMAP-Rule" id="MF_01152"/>
    </source>
</evidence>
<feature type="repeat" description="CXXCXGXG motif" evidence="14">
    <location>
        <begin position="148"/>
        <end position="155"/>
    </location>
</feature>
<comment type="subunit">
    <text evidence="2 14">Homodimer.</text>
</comment>
<dbReference type="GO" id="GO:0005737">
    <property type="term" value="C:cytoplasm"/>
    <property type="evidence" value="ECO:0007669"/>
    <property type="project" value="UniProtKB-SubCell"/>
</dbReference>
<evidence type="ECO:0000256" key="2">
    <source>
        <dbReference type="ARBA" id="ARBA00011738"/>
    </source>
</evidence>
<dbReference type="InterPro" id="IPR002939">
    <property type="entry name" value="DnaJ_C"/>
</dbReference>
<dbReference type="GO" id="GO:0009408">
    <property type="term" value="P:response to heat"/>
    <property type="evidence" value="ECO:0007669"/>
    <property type="project" value="InterPro"/>
</dbReference>
<reference evidence="18 19" key="1">
    <citation type="submission" date="2015-11" db="EMBL/GenBank/DDBJ databases">
        <title>Draft Genome Sequence of the Strain BR 10303 (Bradyrhizobium sp.) isolated from nodules of Centrolobium paraense.</title>
        <authorList>
            <person name="Zelli J.E."/>
            <person name="Simoes-Araujo J.L."/>
            <person name="Barauna A.C."/>
            <person name="Silva K."/>
        </authorList>
    </citation>
    <scope>NUCLEOTIDE SEQUENCE [LARGE SCALE GENOMIC DNA]</scope>
    <source>
        <strain evidence="18 19">BR 10303</strain>
    </source>
</reference>
<dbReference type="GO" id="GO:0031072">
    <property type="term" value="F:heat shock protein binding"/>
    <property type="evidence" value="ECO:0007669"/>
    <property type="project" value="InterPro"/>
</dbReference>
<evidence type="ECO:0000256" key="8">
    <source>
        <dbReference type="ARBA" id="ARBA00022833"/>
    </source>
</evidence>
<dbReference type="InterPro" id="IPR012724">
    <property type="entry name" value="DnaJ"/>
</dbReference>
<dbReference type="FunFam" id="2.10.230.10:FF:000002">
    <property type="entry name" value="Molecular chaperone DnaJ"/>
    <property type="match status" value="1"/>
</dbReference>
<feature type="repeat" description="CXXCXGXG motif" evidence="14">
    <location>
        <begin position="201"/>
        <end position="208"/>
    </location>
</feature>
<feature type="binding site" evidence="14">
    <location>
        <position position="187"/>
    </location>
    <ligand>
        <name>Zn(2+)</name>
        <dbReference type="ChEBI" id="CHEBI:29105"/>
        <label>2</label>
    </ligand>
</feature>
<dbReference type="HAMAP" id="MF_01152">
    <property type="entry name" value="DnaJ"/>
    <property type="match status" value="1"/>
</dbReference>
<dbReference type="Pfam" id="PF00684">
    <property type="entry name" value="DnaJ_CXXCXGXG"/>
    <property type="match status" value="1"/>
</dbReference>
<dbReference type="InterPro" id="IPR001305">
    <property type="entry name" value="HSP_DnaJ_Cys-rich_dom"/>
</dbReference>
<dbReference type="InterPro" id="IPR001623">
    <property type="entry name" value="DnaJ_domain"/>
</dbReference>
<comment type="function">
    <text evidence="11 14">Participates actively in the response to hyperosmotic and heat shock by preventing the aggregation of stress-denatured proteins and by disaggregating proteins, also in an autonomous, DnaK-independent fashion. Unfolded proteins bind initially to DnaJ; upon interaction with the DnaJ-bound protein, DnaK hydrolyzes its bound ATP, resulting in the formation of a stable complex. GrpE releases ADP from DnaK; ATP binding to DnaK triggers the release of the substrate protein, thus completing the reaction cycle. Several rounds of ATP-dependent interactions between DnaJ, DnaK and GrpE are required for fully efficient folding. Also involved, together with DnaK and GrpE, in the DNA replication of plasmids through activation of initiation proteins.</text>
</comment>
<evidence type="ECO:0000256" key="9">
    <source>
        <dbReference type="ARBA" id="ARBA00023016"/>
    </source>
</evidence>
<dbReference type="NCBIfam" id="NF008035">
    <property type="entry name" value="PRK10767.1"/>
    <property type="match status" value="1"/>
</dbReference>